<dbReference type="Pfam" id="PF02698">
    <property type="entry name" value="DUF218"/>
    <property type="match status" value="1"/>
</dbReference>
<protein>
    <submittedName>
        <fullName evidence="2">Uncharacterized SAM-binding protein YcdF, DUF218 family</fullName>
    </submittedName>
</protein>
<evidence type="ECO:0000313" key="3">
    <source>
        <dbReference type="Proteomes" id="UP000199009"/>
    </source>
</evidence>
<keyword evidence="3" id="KW-1185">Reference proteome</keyword>
<name>A0A1G8DYU2_9MICO</name>
<feature type="domain" description="DUF218" evidence="1">
    <location>
        <begin position="31"/>
        <end position="137"/>
    </location>
</feature>
<proteinExistence type="predicted"/>
<accession>A0A1G8DYU2</accession>
<dbReference type="AlphaFoldDB" id="A0A1G8DYU2"/>
<dbReference type="InterPro" id="IPR003848">
    <property type="entry name" value="DUF218"/>
</dbReference>
<evidence type="ECO:0000259" key="1">
    <source>
        <dbReference type="Pfam" id="PF02698"/>
    </source>
</evidence>
<dbReference type="EMBL" id="LT629692">
    <property type="protein sequence ID" value="SDH62817.1"/>
    <property type="molecule type" value="Genomic_DNA"/>
</dbReference>
<reference evidence="2 3" key="1">
    <citation type="submission" date="2016-10" db="EMBL/GenBank/DDBJ databases">
        <authorList>
            <person name="de Groot N.N."/>
        </authorList>
    </citation>
    <scope>NUCLEOTIDE SEQUENCE [LARGE SCALE GENOMIC DNA]</scope>
    <source>
        <strain evidence="2 3">DSM 23142</strain>
    </source>
</reference>
<organism evidence="2 3">
    <name type="scientific">Microbacterium pygmaeum</name>
    <dbReference type="NCBI Taxonomy" id="370764"/>
    <lineage>
        <taxon>Bacteria</taxon>
        <taxon>Bacillati</taxon>
        <taxon>Actinomycetota</taxon>
        <taxon>Actinomycetes</taxon>
        <taxon>Micrococcales</taxon>
        <taxon>Microbacteriaceae</taxon>
        <taxon>Microbacterium</taxon>
    </lineage>
</organism>
<evidence type="ECO:0000313" key="2">
    <source>
        <dbReference type="EMBL" id="SDH62817.1"/>
    </source>
</evidence>
<sequence length="175" mass="19011">MVATLLGVALFAVAGLPLFVFPRIDAPARADVIIVLGPPTSHRISAAQELLEAEVSDQVLLTVGRAGSGRWSAERLSVCGDDRFTCVVPIPMTTKGEARMLRWWARDHGARSAVVVTFTPHVERARYVFSRCFAGDVAVVGVGEPLTFIDWIYQYVYQSMAFAKALSTPCTVPGE</sequence>
<dbReference type="Proteomes" id="UP000199009">
    <property type="component" value="Chromosome I"/>
</dbReference>
<dbReference type="OrthoDB" id="4772924at2"/>
<gene>
    <name evidence="2" type="ORF">SAMN04489810_3487</name>
</gene>